<dbReference type="PATRIC" id="fig|1423743.5.peg.2201"/>
<gene>
    <name evidence="1" type="ORF">FD41_GL002141</name>
</gene>
<evidence type="ECO:0000313" key="1">
    <source>
        <dbReference type="EMBL" id="KRM10343.1"/>
    </source>
</evidence>
<evidence type="ECO:0000313" key="2">
    <source>
        <dbReference type="Proteomes" id="UP000051966"/>
    </source>
</evidence>
<organism evidence="1 2">
    <name type="scientific">Lentilactobacillus farraginis DSM 18382 = JCM 14108</name>
    <dbReference type="NCBI Taxonomy" id="1423743"/>
    <lineage>
        <taxon>Bacteria</taxon>
        <taxon>Bacillati</taxon>
        <taxon>Bacillota</taxon>
        <taxon>Bacilli</taxon>
        <taxon>Lactobacillales</taxon>
        <taxon>Lactobacillaceae</taxon>
        <taxon>Lentilactobacillus</taxon>
    </lineage>
</organism>
<comment type="caution">
    <text evidence="1">The sequence shown here is derived from an EMBL/GenBank/DDBJ whole genome shotgun (WGS) entry which is preliminary data.</text>
</comment>
<keyword evidence="2" id="KW-1185">Reference proteome</keyword>
<proteinExistence type="predicted"/>
<sequence>MGAFFLKPQDLRRYAKVVSDIIDATQTNGEDLNADYEILRKTIDDGTVADLGTDQLARIKAHFQAGTDKYKDNVTKLEQAPVPVKVLGKHKLLVRAYADYAAACQAMTDSLDAEAGSINTDQFNQAEKDQEAHIAKVSDVTTRIMGLL</sequence>
<accession>A0A0R1VXR2</accession>
<dbReference type="EMBL" id="AZFY01000032">
    <property type="protein sequence ID" value="KRM10343.1"/>
    <property type="molecule type" value="Genomic_DNA"/>
</dbReference>
<dbReference type="Proteomes" id="UP000051966">
    <property type="component" value="Unassembled WGS sequence"/>
</dbReference>
<reference evidence="1 2" key="1">
    <citation type="journal article" date="2015" name="Genome Announc.">
        <title>Expanding the biotechnology potential of lactobacilli through comparative genomics of 213 strains and associated genera.</title>
        <authorList>
            <person name="Sun Z."/>
            <person name="Harris H.M."/>
            <person name="McCann A."/>
            <person name="Guo C."/>
            <person name="Argimon S."/>
            <person name="Zhang W."/>
            <person name="Yang X."/>
            <person name="Jeffery I.B."/>
            <person name="Cooney J.C."/>
            <person name="Kagawa T.F."/>
            <person name="Liu W."/>
            <person name="Song Y."/>
            <person name="Salvetti E."/>
            <person name="Wrobel A."/>
            <person name="Rasinkangas P."/>
            <person name="Parkhill J."/>
            <person name="Rea M.C."/>
            <person name="O'Sullivan O."/>
            <person name="Ritari J."/>
            <person name="Douillard F.P."/>
            <person name="Paul Ross R."/>
            <person name="Yang R."/>
            <person name="Briner A.E."/>
            <person name="Felis G.E."/>
            <person name="de Vos W.M."/>
            <person name="Barrangou R."/>
            <person name="Klaenhammer T.R."/>
            <person name="Caufield P.W."/>
            <person name="Cui Y."/>
            <person name="Zhang H."/>
            <person name="O'Toole P.W."/>
        </authorList>
    </citation>
    <scope>NUCLEOTIDE SEQUENCE [LARGE SCALE GENOMIC DNA]</scope>
    <source>
        <strain evidence="1 2">DSM 18382</strain>
    </source>
</reference>
<name>A0A0R1VXR2_9LACO</name>
<protein>
    <submittedName>
        <fullName evidence="1">Uncharacterized protein</fullName>
    </submittedName>
</protein>
<dbReference type="AlphaFoldDB" id="A0A0R1VXR2"/>